<dbReference type="RefSeq" id="WP_084112007.1">
    <property type="nucleotide sequence ID" value="NZ_FRAG01000031.1"/>
</dbReference>
<name>A0A1M6Q8T6_PARC5</name>
<reference evidence="1 2" key="1">
    <citation type="submission" date="2016-11" db="EMBL/GenBank/DDBJ databases">
        <authorList>
            <person name="Jaros S."/>
            <person name="Januszkiewicz K."/>
            <person name="Wedrychowicz H."/>
        </authorList>
    </citation>
    <scope>NUCLEOTIDE SEQUENCE [LARGE SCALE GENOMIC DNA]</scope>
    <source>
        <strain evidence="1 2">DSM 15212</strain>
    </source>
</reference>
<evidence type="ECO:0000313" key="1">
    <source>
        <dbReference type="EMBL" id="SHK16662.1"/>
    </source>
</evidence>
<proteinExistence type="predicted"/>
<dbReference type="NCBIfam" id="TIGR04223">
    <property type="entry name" value="quorum_AgrD"/>
    <property type="match status" value="1"/>
</dbReference>
<dbReference type="AlphaFoldDB" id="A0A1M6Q8T6"/>
<dbReference type="Proteomes" id="UP000184465">
    <property type="component" value="Unassembled WGS sequence"/>
</dbReference>
<accession>A0A1M6Q8T6</accession>
<evidence type="ECO:0000313" key="2">
    <source>
        <dbReference type="Proteomes" id="UP000184465"/>
    </source>
</evidence>
<sequence length="42" mass="4715">MKKKGLLLSSIASIALFFANIGAGTCCYVIYHQPKFPEKLRR</sequence>
<dbReference type="InterPro" id="IPR009229">
    <property type="entry name" value="AgrD"/>
</dbReference>
<dbReference type="EMBL" id="FRAG01000031">
    <property type="protein sequence ID" value="SHK16662.1"/>
    <property type="molecule type" value="Genomic_DNA"/>
</dbReference>
<gene>
    <name evidence="1" type="ORF">SAMN02745912_02481</name>
</gene>
<keyword evidence="2" id="KW-1185">Reference proteome</keyword>
<organism evidence="1 2">
    <name type="scientific">Paramaledivibacter caminithermalis (strain DSM 15212 / CIP 107654 / DViRD3)</name>
    <name type="common">Clostridium caminithermale</name>
    <dbReference type="NCBI Taxonomy" id="1121301"/>
    <lineage>
        <taxon>Bacteria</taxon>
        <taxon>Bacillati</taxon>
        <taxon>Bacillota</taxon>
        <taxon>Clostridia</taxon>
        <taxon>Peptostreptococcales</taxon>
        <taxon>Caminicellaceae</taxon>
        <taxon>Paramaledivibacter</taxon>
    </lineage>
</organism>
<protein>
    <submittedName>
        <fullName evidence="1">Cyclic lactone autoinducer peptide</fullName>
    </submittedName>
</protein>